<reference evidence="3 4" key="1">
    <citation type="submission" date="2019-08" db="EMBL/GenBank/DDBJ databases">
        <title>Subclass B2 metallo-beta lactamase from Pseudomonas synxantha.</title>
        <authorList>
            <person name="Poirel L."/>
            <person name="Palmieri M."/>
            <person name="Masseron A."/>
            <person name="Perreten V."/>
            <person name="Nordman P."/>
        </authorList>
    </citation>
    <scope>NUCLEOTIDE SEQUENCE [LARGE SCALE GENOMIC DNA]</scope>
    <source>
        <strain evidence="3 4">MCP106</strain>
    </source>
</reference>
<evidence type="ECO:0000313" key="2">
    <source>
        <dbReference type="EMBL" id="TYK55425.1"/>
    </source>
</evidence>
<feature type="region of interest" description="Disordered" evidence="1">
    <location>
        <begin position="1"/>
        <end position="20"/>
    </location>
</feature>
<dbReference type="Proteomes" id="UP000324029">
    <property type="component" value="Unassembled WGS sequence"/>
</dbReference>
<protein>
    <submittedName>
        <fullName evidence="3">Uncharacterized protein</fullName>
    </submittedName>
</protein>
<proteinExistence type="predicted"/>
<feature type="compositionally biased region" description="Polar residues" evidence="1">
    <location>
        <begin position="7"/>
        <end position="20"/>
    </location>
</feature>
<dbReference type="RefSeq" id="WP_148853884.1">
    <property type="nucleotide sequence ID" value="NZ_VSRO01000010.1"/>
</dbReference>
<comment type="caution">
    <text evidence="3">The sequence shown here is derived from an EMBL/GenBank/DDBJ whole genome shotgun (WGS) entry which is preliminary data.</text>
</comment>
<evidence type="ECO:0000313" key="3">
    <source>
        <dbReference type="EMBL" id="TYK56032.1"/>
    </source>
</evidence>
<sequence>MRANAPKQINTSSKGKNPMQLSTQFKSHRAQFAVLNEATTRAERNLPPFTGEDYYGNPIVRIEMQGCGRGYIPNPTDRNNPILDENIDAAIAKFDRETKELYTVFPVSNDQC</sequence>
<dbReference type="EMBL" id="VSRO01000010">
    <property type="protein sequence ID" value="TYK56032.1"/>
    <property type="molecule type" value="Genomic_DNA"/>
</dbReference>
<accession>A0A5D3G6N7</accession>
<evidence type="ECO:0000256" key="1">
    <source>
        <dbReference type="SAM" id="MobiDB-lite"/>
    </source>
</evidence>
<reference evidence="3 4" key="2">
    <citation type="submission" date="2019-08" db="EMBL/GenBank/DDBJ databases">
        <authorList>
            <person name="Brilhante M."/>
            <person name="Perreten V."/>
        </authorList>
    </citation>
    <scope>NUCLEOTIDE SEQUENCE [LARGE SCALE GENOMIC DNA]</scope>
    <source>
        <strain evidence="3 4">MCP106</strain>
    </source>
</reference>
<dbReference type="EMBL" id="VSRO01000013">
    <property type="protein sequence ID" value="TYK55425.1"/>
    <property type="molecule type" value="Genomic_DNA"/>
</dbReference>
<dbReference type="AlphaFoldDB" id="A0A5D3G6N7"/>
<evidence type="ECO:0000313" key="4">
    <source>
        <dbReference type="Proteomes" id="UP000324029"/>
    </source>
</evidence>
<name>A0A5D3G6N7_9PSED</name>
<gene>
    <name evidence="3" type="ORF">FXO26_19990</name>
    <name evidence="2" type="ORF">FXO26_23765</name>
</gene>
<organism evidence="3 4">
    <name type="scientific">Pseudomonas synxantha</name>
    <dbReference type="NCBI Taxonomy" id="47883"/>
    <lineage>
        <taxon>Bacteria</taxon>
        <taxon>Pseudomonadati</taxon>
        <taxon>Pseudomonadota</taxon>
        <taxon>Gammaproteobacteria</taxon>
        <taxon>Pseudomonadales</taxon>
        <taxon>Pseudomonadaceae</taxon>
        <taxon>Pseudomonas</taxon>
    </lineage>
</organism>